<sequence length="177" mass="20170">MNPTIISINKCSAINEPGVHVTEDPYGGSAYLKFVSFKNSPKPLNQNCLKRMLNNGMSVFIPEGYSPILIREDDMKKLKTIIEIPELNIHVPALILNNIKRPQNAFLLFRNEVKNKIKHELIKDNPNIRVDNRQISKIAGEKWKTLTELEKAPYKITILKEDRLEQNFDSTAAQASS</sequence>
<dbReference type="EMBL" id="CAJVQB010012947">
    <property type="protein sequence ID" value="CAG8758975.1"/>
    <property type="molecule type" value="Genomic_DNA"/>
</dbReference>
<evidence type="ECO:0000259" key="4">
    <source>
        <dbReference type="PROSITE" id="PS50118"/>
    </source>
</evidence>
<dbReference type="Gene3D" id="1.10.30.10">
    <property type="entry name" value="High mobility group box domain"/>
    <property type="match status" value="1"/>
</dbReference>
<keyword evidence="1 3" id="KW-0238">DNA-binding</keyword>
<gene>
    <name evidence="5" type="ORF">GMARGA_LOCUS17249</name>
</gene>
<keyword evidence="6" id="KW-1185">Reference proteome</keyword>
<dbReference type="Proteomes" id="UP000789901">
    <property type="component" value="Unassembled WGS sequence"/>
</dbReference>
<comment type="caution">
    <text evidence="5">The sequence shown here is derived from an EMBL/GenBank/DDBJ whole genome shotgun (WGS) entry which is preliminary data.</text>
</comment>
<dbReference type="InterPro" id="IPR009071">
    <property type="entry name" value="HMG_box_dom"/>
</dbReference>
<keyword evidence="2 3" id="KW-0539">Nucleus</keyword>
<evidence type="ECO:0000256" key="3">
    <source>
        <dbReference type="PROSITE-ProRule" id="PRU00267"/>
    </source>
</evidence>
<dbReference type="InterPro" id="IPR036910">
    <property type="entry name" value="HMG_box_dom_sf"/>
</dbReference>
<feature type="non-terminal residue" evidence="5">
    <location>
        <position position="177"/>
    </location>
</feature>
<feature type="domain" description="HMG box" evidence="4">
    <location>
        <begin position="99"/>
        <end position="154"/>
    </location>
</feature>
<feature type="DNA-binding region" description="HMG box" evidence="3">
    <location>
        <begin position="99"/>
        <end position="154"/>
    </location>
</feature>
<dbReference type="SUPFAM" id="SSF47095">
    <property type="entry name" value="HMG-box"/>
    <property type="match status" value="1"/>
</dbReference>
<name>A0ABN7VD02_GIGMA</name>
<evidence type="ECO:0000256" key="2">
    <source>
        <dbReference type="ARBA" id="ARBA00023242"/>
    </source>
</evidence>
<evidence type="ECO:0000313" key="6">
    <source>
        <dbReference type="Proteomes" id="UP000789901"/>
    </source>
</evidence>
<organism evidence="5 6">
    <name type="scientific">Gigaspora margarita</name>
    <dbReference type="NCBI Taxonomy" id="4874"/>
    <lineage>
        <taxon>Eukaryota</taxon>
        <taxon>Fungi</taxon>
        <taxon>Fungi incertae sedis</taxon>
        <taxon>Mucoromycota</taxon>
        <taxon>Glomeromycotina</taxon>
        <taxon>Glomeromycetes</taxon>
        <taxon>Diversisporales</taxon>
        <taxon>Gigasporaceae</taxon>
        <taxon>Gigaspora</taxon>
    </lineage>
</organism>
<dbReference type="SMART" id="SM00398">
    <property type="entry name" value="HMG"/>
    <property type="match status" value="1"/>
</dbReference>
<dbReference type="PANTHER" id="PTHR45789:SF2">
    <property type="entry name" value="FI18025P1"/>
    <property type="match status" value="1"/>
</dbReference>
<dbReference type="Pfam" id="PF00505">
    <property type="entry name" value="HMG_box"/>
    <property type="match status" value="1"/>
</dbReference>
<proteinExistence type="predicted"/>
<accession>A0ABN7VD02</accession>
<reference evidence="5 6" key="1">
    <citation type="submission" date="2021-06" db="EMBL/GenBank/DDBJ databases">
        <authorList>
            <person name="Kallberg Y."/>
            <person name="Tangrot J."/>
            <person name="Rosling A."/>
        </authorList>
    </citation>
    <scope>NUCLEOTIDE SEQUENCE [LARGE SCALE GENOMIC DNA]</scope>
    <source>
        <strain evidence="5 6">120-4 pot B 10/14</strain>
    </source>
</reference>
<dbReference type="InterPro" id="IPR051356">
    <property type="entry name" value="SOX/SOX-like_TF"/>
</dbReference>
<dbReference type="PROSITE" id="PS50118">
    <property type="entry name" value="HMG_BOX_2"/>
    <property type="match status" value="1"/>
</dbReference>
<protein>
    <submittedName>
        <fullName evidence="5">6640_t:CDS:1</fullName>
    </submittedName>
</protein>
<dbReference type="PANTHER" id="PTHR45789">
    <property type="entry name" value="FI18025P1"/>
    <property type="match status" value="1"/>
</dbReference>
<evidence type="ECO:0000313" key="5">
    <source>
        <dbReference type="EMBL" id="CAG8758975.1"/>
    </source>
</evidence>
<evidence type="ECO:0000256" key="1">
    <source>
        <dbReference type="ARBA" id="ARBA00023125"/>
    </source>
</evidence>